<feature type="region of interest" description="Disordered" evidence="1">
    <location>
        <begin position="43"/>
        <end position="117"/>
    </location>
</feature>
<comment type="caution">
    <text evidence="2">The sequence shown here is derived from an EMBL/GenBank/DDBJ whole genome shotgun (WGS) entry which is preliminary data.</text>
</comment>
<organism evidence="2 3">
    <name type="scientific">Hohenbuehelia grisea</name>
    <dbReference type="NCBI Taxonomy" id="104357"/>
    <lineage>
        <taxon>Eukaryota</taxon>
        <taxon>Fungi</taxon>
        <taxon>Dikarya</taxon>
        <taxon>Basidiomycota</taxon>
        <taxon>Agaricomycotina</taxon>
        <taxon>Agaricomycetes</taxon>
        <taxon>Agaricomycetidae</taxon>
        <taxon>Agaricales</taxon>
        <taxon>Pleurotineae</taxon>
        <taxon>Pleurotaceae</taxon>
        <taxon>Hohenbuehelia</taxon>
    </lineage>
</organism>
<proteinExistence type="predicted"/>
<reference evidence="3" key="1">
    <citation type="submission" date="2024-06" db="EMBL/GenBank/DDBJ databases">
        <title>Multi-omics analyses provide insights into the biosynthesis of the anticancer antibiotic pleurotin in Hohenbuehelia grisea.</title>
        <authorList>
            <person name="Weaver J.A."/>
            <person name="Alberti F."/>
        </authorList>
    </citation>
    <scope>NUCLEOTIDE SEQUENCE [LARGE SCALE GENOMIC DNA]</scope>
    <source>
        <strain evidence="3">T-177</strain>
    </source>
</reference>
<protein>
    <submittedName>
        <fullName evidence="2">Uncharacterized protein</fullName>
    </submittedName>
</protein>
<dbReference type="Proteomes" id="UP001556367">
    <property type="component" value="Unassembled WGS sequence"/>
</dbReference>
<evidence type="ECO:0000313" key="2">
    <source>
        <dbReference type="EMBL" id="KAL0946106.1"/>
    </source>
</evidence>
<feature type="compositionally biased region" description="Acidic residues" evidence="1">
    <location>
        <begin position="48"/>
        <end position="57"/>
    </location>
</feature>
<accession>A0ABR3IS92</accession>
<dbReference type="EMBL" id="JASNQZ010000015">
    <property type="protein sequence ID" value="KAL0946106.1"/>
    <property type="molecule type" value="Genomic_DNA"/>
</dbReference>
<sequence length="333" mass="36830">MVKKRQHLSHTLHSEFSEYSSLLRALRTTNTLDVASQLTQSQRTSIYDDADDIELSDEGAGGLPVDEQPPETQTPDPSCPPDSPSSSLAPSRKRRRQQTASESPDNTPTAKKQRKHDTWTRWPLLAGDVVIPEWSFEDEVKLIAKHALRRSKASLPSSHPGGAPAEPANDQPNQAQRDTPRGSDLDEDDDLESVSWPQPLAEVVEHFLSRILAVLAAHVPLTERSMQNRINPLNWEVVLDVLGSYCGPDACGRRGIVDHKTLATVKQRLEAIYGPSKSAAPTRIAKRDDAARKLRDRLKPFELSYLELAEDPSPSIPLPGTLFFPNPVATVDI</sequence>
<name>A0ABR3IS92_9AGAR</name>
<feature type="region of interest" description="Disordered" evidence="1">
    <location>
        <begin position="152"/>
        <end position="192"/>
    </location>
</feature>
<feature type="compositionally biased region" description="Polar residues" evidence="1">
    <location>
        <begin position="98"/>
        <end position="110"/>
    </location>
</feature>
<keyword evidence="3" id="KW-1185">Reference proteome</keyword>
<evidence type="ECO:0000256" key="1">
    <source>
        <dbReference type="SAM" id="MobiDB-lite"/>
    </source>
</evidence>
<evidence type="ECO:0000313" key="3">
    <source>
        <dbReference type="Proteomes" id="UP001556367"/>
    </source>
</evidence>
<gene>
    <name evidence="2" type="ORF">HGRIS_012371</name>
</gene>